<dbReference type="Pfam" id="PF00010">
    <property type="entry name" value="HLH"/>
    <property type="match status" value="1"/>
</dbReference>
<dbReference type="Gene3D" id="4.10.280.10">
    <property type="entry name" value="Helix-loop-helix DNA-binding domain"/>
    <property type="match status" value="1"/>
</dbReference>
<evidence type="ECO:0000256" key="4">
    <source>
        <dbReference type="ARBA" id="ARBA00023163"/>
    </source>
</evidence>
<sequence length="365" mass="41092">MNRKSNSCLSERKCVEARGSESRKVRKPLMEKKRRARINQSLNDLKRLLMETDNVKKEGSRPTKLEKADVLELTVNYVQKLHKERCGLRNNLNDRCTGRPNIIPSSSPPSSESSKFKAGFNECARIVREVLHNQPQQTIEGDLQKRVSQYLEQCLTNLLVPELVNRKSPSPSLGSDSCTSFEDKDIDPSEFLINRFSTANRRVCSSSSVSEESQDSCSRRSFSNEINSFELTSTPNSSPRNGLNTIPSSRTCGYESVPLYGSPDLTVGILNQGKKWENHQVVPSFIPRESKSQSNDAADLLACGFPSTSVFSSDSFSNSLTSAINQQYQYSPEAIYRPQNSLYDDHILFSSSKSNAEQLKVWRPW</sequence>
<evidence type="ECO:0000256" key="5">
    <source>
        <dbReference type="ARBA" id="ARBA00023242"/>
    </source>
</evidence>
<evidence type="ECO:0000313" key="7">
    <source>
        <dbReference type="EMBL" id="CAH0111274.1"/>
    </source>
</evidence>
<dbReference type="CDD" id="cd11410">
    <property type="entry name" value="bHLH_O_HES"/>
    <property type="match status" value="1"/>
</dbReference>
<accession>A0A8J2WPV4</accession>
<keyword evidence="3" id="KW-0238">DNA-binding</keyword>
<dbReference type="PANTHER" id="PTHR10985">
    <property type="entry name" value="BASIC HELIX-LOOP-HELIX TRANSCRIPTION FACTOR, HES-RELATED"/>
    <property type="match status" value="1"/>
</dbReference>
<dbReference type="FunFam" id="4.10.280.10:FF:000009">
    <property type="entry name" value="Transcription factor HES-1"/>
    <property type="match status" value="1"/>
</dbReference>
<dbReference type="InterPro" id="IPR011598">
    <property type="entry name" value="bHLH_dom"/>
</dbReference>
<dbReference type="GO" id="GO:0046983">
    <property type="term" value="F:protein dimerization activity"/>
    <property type="evidence" value="ECO:0007669"/>
    <property type="project" value="InterPro"/>
</dbReference>
<dbReference type="AlphaFoldDB" id="A0A8J2WPV4"/>
<evidence type="ECO:0000256" key="2">
    <source>
        <dbReference type="ARBA" id="ARBA00023015"/>
    </source>
</evidence>
<evidence type="ECO:0000256" key="3">
    <source>
        <dbReference type="ARBA" id="ARBA00023125"/>
    </source>
</evidence>
<dbReference type="PROSITE" id="PS50888">
    <property type="entry name" value="BHLH"/>
    <property type="match status" value="1"/>
</dbReference>
<protein>
    <recommendedName>
        <fullName evidence="6">BHLH domain-containing protein</fullName>
    </recommendedName>
</protein>
<evidence type="ECO:0000256" key="1">
    <source>
        <dbReference type="ARBA" id="ARBA00004123"/>
    </source>
</evidence>
<keyword evidence="4" id="KW-0804">Transcription</keyword>
<name>A0A8J2WPV4_9CRUS</name>
<dbReference type="SUPFAM" id="SSF47459">
    <property type="entry name" value="HLH, helix-loop-helix DNA-binding domain"/>
    <property type="match status" value="1"/>
</dbReference>
<comment type="caution">
    <text evidence="7">The sequence shown here is derived from an EMBL/GenBank/DDBJ whole genome shotgun (WGS) entry which is preliminary data.</text>
</comment>
<evidence type="ECO:0000259" key="6">
    <source>
        <dbReference type="PROSITE" id="PS50888"/>
    </source>
</evidence>
<dbReference type="SUPFAM" id="SSF158457">
    <property type="entry name" value="Orange domain-like"/>
    <property type="match status" value="1"/>
</dbReference>
<gene>
    <name evidence="7" type="ORF">DGAL_LOCUS14914</name>
</gene>
<dbReference type="Proteomes" id="UP000789390">
    <property type="component" value="Unassembled WGS sequence"/>
</dbReference>
<reference evidence="7" key="1">
    <citation type="submission" date="2021-11" db="EMBL/GenBank/DDBJ databases">
        <authorList>
            <person name="Schell T."/>
        </authorList>
    </citation>
    <scope>NUCLEOTIDE SEQUENCE</scope>
    <source>
        <strain evidence="7">M5</strain>
    </source>
</reference>
<dbReference type="GO" id="GO:0005634">
    <property type="term" value="C:nucleus"/>
    <property type="evidence" value="ECO:0007669"/>
    <property type="project" value="UniProtKB-SubCell"/>
</dbReference>
<keyword evidence="5" id="KW-0539">Nucleus</keyword>
<dbReference type="GO" id="GO:1990837">
    <property type="term" value="F:sequence-specific double-stranded DNA binding"/>
    <property type="evidence" value="ECO:0007669"/>
    <property type="project" value="UniProtKB-ARBA"/>
</dbReference>
<keyword evidence="8" id="KW-1185">Reference proteome</keyword>
<organism evidence="7 8">
    <name type="scientific">Daphnia galeata</name>
    <dbReference type="NCBI Taxonomy" id="27404"/>
    <lineage>
        <taxon>Eukaryota</taxon>
        <taxon>Metazoa</taxon>
        <taxon>Ecdysozoa</taxon>
        <taxon>Arthropoda</taxon>
        <taxon>Crustacea</taxon>
        <taxon>Branchiopoda</taxon>
        <taxon>Diplostraca</taxon>
        <taxon>Cladocera</taxon>
        <taxon>Anomopoda</taxon>
        <taxon>Daphniidae</taxon>
        <taxon>Daphnia</taxon>
    </lineage>
</organism>
<feature type="domain" description="BHLH" evidence="6">
    <location>
        <begin position="22"/>
        <end position="81"/>
    </location>
</feature>
<dbReference type="EMBL" id="CAKKLH010000312">
    <property type="protein sequence ID" value="CAH0111274.1"/>
    <property type="molecule type" value="Genomic_DNA"/>
</dbReference>
<keyword evidence="2" id="KW-0805">Transcription regulation</keyword>
<dbReference type="InterPro" id="IPR036638">
    <property type="entry name" value="HLH_DNA-bd_sf"/>
</dbReference>
<dbReference type="InterPro" id="IPR050370">
    <property type="entry name" value="HES_HEY"/>
</dbReference>
<proteinExistence type="predicted"/>
<evidence type="ECO:0000313" key="8">
    <source>
        <dbReference type="Proteomes" id="UP000789390"/>
    </source>
</evidence>
<comment type="subcellular location">
    <subcellularLocation>
        <location evidence="1">Nucleus</location>
    </subcellularLocation>
</comment>
<dbReference type="SMART" id="SM00353">
    <property type="entry name" value="HLH"/>
    <property type="match status" value="1"/>
</dbReference>
<dbReference type="OrthoDB" id="6085656at2759"/>